<name>A0A8J6Q5Q9_9HYPH</name>
<evidence type="ECO:0000313" key="3">
    <source>
        <dbReference type="Proteomes" id="UP000643405"/>
    </source>
</evidence>
<dbReference type="EMBL" id="JACVVX010000017">
    <property type="protein sequence ID" value="MBD0417530.1"/>
    <property type="molecule type" value="Genomic_DNA"/>
</dbReference>
<dbReference type="RefSeq" id="WP_188166969.1">
    <property type="nucleotide sequence ID" value="NZ_JACVVX010000017.1"/>
</dbReference>
<keyword evidence="1" id="KW-0456">Lyase</keyword>
<reference evidence="2" key="1">
    <citation type="submission" date="2020-09" db="EMBL/GenBank/DDBJ databases">
        <title>Genome seq and assembly of Tianweitania sp.</title>
        <authorList>
            <person name="Chhetri G."/>
        </authorList>
    </citation>
    <scope>NUCLEOTIDE SEQUENCE</scope>
    <source>
        <strain evidence="2">Rool2</strain>
    </source>
</reference>
<gene>
    <name evidence="2" type="ORF">ICI42_23125</name>
</gene>
<accession>A0A8J6Q5Q9</accession>
<dbReference type="Gene3D" id="3.20.20.70">
    <property type="entry name" value="Aldolase class I"/>
    <property type="match status" value="1"/>
</dbReference>
<dbReference type="AlphaFoldDB" id="A0A8J6Q5Q9"/>
<protein>
    <submittedName>
        <fullName evidence="2">Dihydrodipicolinate synthase family protein</fullName>
    </submittedName>
</protein>
<dbReference type="InterPro" id="IPR002220">
    <property type="entry name" value="DapA-like"/>
</dbReference>
<dbReference type="SMART" id="SM01130">
    <property type="entry name" value="DHDPS"/>
    <property type="match status" value="1"/>
</dbReference>
<dbReference type="SUPFAM" id="SSF51569">
    <property type="entry name" value="Aldolase"/>
    <property type="match status" value="1"/>
</dbReference>
<evidence type="ECO:0000313" key="2">
    <source>
        <dbReference type="EMBL" id="MBD0417530.1"/>
    </source>
</evidence>
<organism evidence="2 3">
    <name type="scientific">Oryzicola mucosus</name>
    <dbReference type="NCBI Taxonomy" id="2767425"/>
    <lineage>
        <taxon>Bacteria</taxon>
        <taxon>Pseudomonadati</taxon>
        <taxon>Pseudomonadota</taxon>
        <taxon>Alphaproteobacteria</taxon>
        <taxon>Hyphomicrobiales</taxon>
        <taxon>Phyllobacteriaceae</taxon>
        <taxon>Oryzicola</taxon>
    </lineage>
</organism>
<comment type="caution">
    <text evidence="2">The sequence shown here is derived from an EMBL/GenBank/DDBJ whole genome shotgun (WGS) entry which is preliminary data.</text>
</comment>
<dbReference type="InterPro" id="IPR013785">
    <property type="entry name" value="Aldolase_TIM"/>
</dbReference>
<dbReference type="Proteomes" id="UP000643405">
    <property type="component" value="Unassembled WGS sequence"/>
</dbReference>
<proteinExistence type="predicted"/>
<keyword evidence="3" id="KW-1185">Reference proteome</keyword>
<dbReference type="GO" id="GO:0016829">
    <property type="term" value="F:lyase activity"/>
    <property type="evidence" value="ECO:0007669"/>
    <property type="project" value="UniProtKB-KW"/>
</dbReference>
<evidence type="ECO:0000256" key="1">
    <source>
        <dbReference type="ARBA" id="ARBA00023239"/>
    </source>
</evidence>
<sequence>MTDATLTPEDFKASVVAVPPIALTQSFKVSPEPNAALVSHIVAGGVSILLYGGNANLYHFGLDDYADALSVMEAASNRARIITSIGPDLGKMLDQAPLVERSHLRNVMLLPVAFPSDSHGVGDGIRRIAARLGFGVILYLKRELYIRPAVLEKLVAEGAVRFVKYAVERADPGEDEYLDSIVAAIGADLVASGMGETPTMNHIGRRGLATYTSGAVCIAPAAAMALLGRLRAGGLANDEPELATFLEFERVRMQLGGIQVLHSAVTASGIADMGPIMPLVSLVKERNMPEVMPVLKELLRLEKVARAIL</sequence>